<dbReference type="Gene3D" id="1.10.760.10">
    <property type="entry name" value="Cytochrome c-like domain"/>
    <property type="match status" value="2"/>
</dbReference>
<feature type="chain" id="PRO_5011698515" evidence="7">
    <location>
        <begin position="22"/>
        <end position="446"/>
    </location>
</feature>
<dbReference type="RefSeq" id="WP_092848553.1">
    <property type="nucleotide sequence ID" value="NZ_FOMI01000001.1"/>
</dbReference>
<keyword evidence="5 6" id="KW-0408">Iron</keyword>
<keyword evidence="2 6" id="KW-0349">Heme</keyword>
<dbReference type="GO" id="GO:0046872">
    <property type="term" value="F:metal ion binding"/>
    <property type="evidence" value="ECO:0007669"/>
    <property type="project" value="UniProtKB-KW"/>
</dbReference>
<dbReference type="GO" id="GO:0030313">
    <property type="term" value="C:cell envelope"/>
    <property type="evidence" value="ECO:0007669"/>
    <property type="project" value="UniProtKB-SubCell"/>
</dbReference>
<evidence type="ECO:0000256" key="5">
    <source>
        <dbReference type="ARBA" id="ARBA00023004"/>
    </source>
</evidence>
<evidence type="ECO:0000256" key="6">
    <source>
        <dbReference type="PROSITE-ProRule" id="PRU00433"/>
    </source>
</evidence>
<dbReference type="GO" id="GO:0004130">
    <property type="term" value="F:cytochrome-c peroxidase activity"/>
    <property type="evidence" value="ECO:0007669"/>
    <property type="project" value="TreeGrafter"/>
</dbReference>
<evidence type="ECO:0000256" key="3">
    <source>
        <dbReference type="ARBA" id="ARBA00022723"/>
    </source>
</evidence>
<accession>A0A1I1MSB0</accession>
<keyword evidence="7" id="KW-0732">Signal</keyword>
<protein>
    <submittedName>
        <fullName evidence="9">Cytochrome c peroxidase</fullName>
    </submittedName>
</protein>
<evidence type="ECO:0000256" key="2">
    <source>
        <dbReference type="ARBA" id="ARBA00022617"/>
    </source>
</evidence>
<reference evidence="10" key="1">
    <citation type="submission" date="2016-10" db="EMBL/GenBank/DDBJ databases">
        <authorList>
            <person name="Varghese N."/>
            <person name="Submissions S."/>
        </authorList>
    </citation>
    <scope>NUCLEOTIDE SEQUENCE [LARGE SCALE GENOMIC DNA]</scope>
    <source>
        <strain evidence="10">DSM 25730</strain>
    </source>
</reference>
<proteinExistence type="predicted"/>
<feature type="signal peptide" evidence="7">
    <location>
        <begin position="1"/>
        <end position="21"/>
    </location>
</feature>
<dbReference type="EMBL" id="FOMI01000001">
    <property type="protein sequence ID" value="SFC88055.1"/>
    <property type="molecule type" value="Genomic_DNA"/>
</dbReference>
<evidence type="ECO:0000256" key="1">
    <source>
        <dbReference type="ARBA" id="ARBA00004196"/>
    </source>
</evidence>
<evidence type="ECO:0000259" key="8">
    <source>
        <dbReference type="PROSITE" id="PS51007"/>
    </source>
</evidence>
<sequence length="446" mass="48712">MKTLKYCSLLVIVVGFLNSCATDQDDYIERPSQSILEQRIEELYGSKESLILPASNNYSDIPSDAKNSITEAKVALGKFLFHETMLGENPSRPEGRYTYSCASCHHAAAGFQSGILQGIGEGGFGFGNHGEGRVKAPNYVEAEIDVQPIRSPSIINSAYQDVMLWNGQFGGVGTNAGTEASWTVGTPKEVNSLGFEGVETQAIAGLDVHRLVIKEDFVLNTEYKELFTAAFPDVPQEECFSKLYAGLAIAAYERTVLSNEAPFQKWLNGDNSAMSTDELKGALLFFDKGQCYSCHSGPGLNGMEFHALGMNDLAGENVMTVIDEATKKGRGGFTGNSEDNYKFKTPQLYNLLDVEFFGHGGSLKSVRDVISYKNNAVAENKEVPSSNLSEQFVPLNLTEDEIDLLTLFVENSLYDPNLKRYQPESLPSGNCIINADSQSSIDMGCM</sequence>
<evidence type="ECO:0000256" key="7">
    <source>
        <dbReference type="SAM" id="SignalP"/>
    </source>
</evidence>
<dbReference type="InterPro" id="IPR009056">
    <property type="entry name" value="Cyt_c-like_dom"/>
</dbReference>
<dbReference type="Proteomes" id="UP000199439">
    <property type="component" value="Unassembled WGS sequence"/>
</dbReference>
<dbReference type="AlphaFoldDB" id="A0A1I1MSB0"/>
<dbReference type="InterPro" id="IPR004852">
    <property type="entry name" value="Di-haem_cyt_c_peroxidsae"/>
</dbReference>
<dbReference type="GO" id="GO:0020037">
    <property type="term" value="F:heme binding"/>
    <property type="evidence" value="ECO:0007669"/>
    <property type="project" value="InterPro"/>
</dbReference>
<dbReference type="STRING" id="870482.SAMN04487987_101486"/>
<feature type="domain" description="Cytochrome c" evidence="8">
    <location>
        <begin position="276"/>
        <end position="413"/>
    </location>
</feature>
<organism evidence="9 10">
    <name type="scientific">Algibacter pectinivorans</name>
    <dbReference type="NCBI Taxonomy" id="870482"/>
    <lineage>
        <taxon>Bacteria</taxon>
        <taxon>Pseudomonadati</taxon>
        <taxon>Bacteroidota</taxon>
        <taxon>Flavobacteriia</taxon>
        <taxon>Flavobacteriales</taxon>
        <taxon>Flavobacteriaceae</taxon>
        <taxon>Algibacter</taxon>
    </lineage>
</organism>
<evidence type="ECO:0000313" key="9">
    <source>
        <dbReference type="EMBL" id="SFC88055.1"/>
    </source>
</evidence>
<dbReference type="InterPro" id="IPR051395">
    <property type="entry name" value="Cytochrome_c_Peroxidase/MauG"/>
</dbReference>
<dbReference type="InterPro" id="IPR036909">
    <property type="entry name" value="Cyt_c-like_dom_sf"/>
</dbReference>
<dbReference type="OrthoDB" id="9805202at2"/>
<dbReference type="Pfam" id="PF03150">
    <property type="entry name" value="CCP_MauG"/>
    <property type="match status" value="1"/>
</dbReference>
<keyword evidence="4" id="KW-0560">Oxidoreductase</keyword>
<dbReference type="SUPFAM" id="SSF46626">
    <property type="entry name" value="Cytochrome c"/>
    <property type="match status" value="2"/>
</dbReference>
<comment type="subcellular location">
    <subcellularLocation>
        <location evidence="1">Cell envelope</location>
    </subcellularLocation>
</comment>
<dbReference type="PROSITE" id="PS51007">
    <property type="entry name" value="CYTC"/>
    <property type="match status" value="1"/>
</dbReference>
<keyword evidence="9" id="KW-0575">Peroxidase</keyword>
<evidence type="ECO:0000313" key="10">
    <source>
        <dbReference type="Proteomes" id="UP000199439"/>
    </source>
</evidence>
<dbReference type="GO" id="GO:0009055">
    <property type="term" value="F:electron transfer activity"/>
    <property type="evidence" value="ECO:0007669"/>
    <property type="project" value="InterPro"/>
</dbReference>
<gene>
    <name evidence="9" type="ORF">SAMN04487987_101486</name>
</gene>
<keyword evidence="3 6" id="KW-0479">Metal-binding</keyword>
<keyword evidence="10" id="KW-1185">Reference proteome</keyword>
<dbReference type="PANTHER" id="PTHR30600">
    <property type="entry name" value="CYTOCHROME C PEROXIDASE-RELATED"/>
    <property type="match status" value="1"/>
</dbReference>
<name>A0A1I1MSB0_9FLAO</name>
<evidence type="ECO:0000256" key="4">
    <source>
        <dbReference type="ARBA" id="ARBA00023002"/>
    </source>
</evidence>